<evidence type="ECO:0000256" key="2">
    <source>
        <dbReference type="ARBA" id="ARBA00022553"/>
    </source>
</evidence>
<protein>
    <submittedName>
        <fullName evidence="7">Nesprin-2</fullName>
    </submittedName>
</protein>
<accession>A0A556V4Z4</accession>
<dbReference type="Gene3D" id="1.20.58.60">
    <property type="match status" value="2"/>
</dbReference>
<feature type="compositionally biased region" description="Basic and acidic residues" evidence="6">
    <location>
        <begin position="264"/>
        <end position="280"/>
    </location>
</feature>
<feature type="region of interest" description="Disordered" evidence="6">
    <location>
        <begin position="252"/>
        <end position="364"/>
    </location>
</feature>
<proteinExistence type="predicted"/>
<evidence type="ECO:0000256" key="5">
    <source>
        <dbReference type="SAM" id="Coils"/>
    </source>
</evidence>
<organism evidence="7 8">
    <name type="scientific">Bagarius yarrelli</name>
    <name type="common">Goonch</name>
    <name type="synonym">Bagrus yarrelli</name>
    <dbReference type="NCBI Taxonomy" id="175774"/>
    <lineage>
        <taxon>Eukaryota</taxon>
        <taxon>Metazoa</taxon>
        <taxon>Chordata</taxon>
        <taxon>Craniata</taxon>
        <taxon>Vertebrata</taxon>
        <taxon>Euteleostomi</taxon>
        <taxon>Actinopterygii</taxon>
        <taxon>Neopterygii</taxon>
        <taxon>Teleostei</taxon>
        <taxon>Ostariophysi</taxon>
        <taxon>Siluriformes</taxon>
        <taxon>Sisoridae</taxon>
        <taxon>Sisorinae</taxon>
        <taxon>Bagarius</taxon>
    </lineage>
</organism>
<feature type="region of interest" description="Disordered" evidence="6">
    <location>
        <begin position="1137"/>
        <end position="1176"/>
    </location>
</feature>
<feature type="compositionally biased region" description="Polar residues" evidence="6">
    <location>
        <begin position="1137"/>
        <end position="1154"/>
    </location>
</feature>
<dbReference type="PANTHER" id="PTHR14514">
    <property type="entry name" value="PKA ANCHORING PROTEIN"/>
    <property type="match status" value="1"/>
</dbReference>
<gene>
    <name evidence="7" type="ORF">Baya_12999</name>
</gene>
<comment type="caution">
    <text evidence="7">The sequence shown here is derived from an EMBL/GenBank/DDBJ whole genome shotgun (WGS) entry which is preliminary data.</text>
</comment>
<keyword evidence="5" id="KW-0175">Coiled coil</keyword>
<dbReference type="SUPFAM" id="SSF46966">
    <property type="entry name" value="Spectrin repeat"/>
    <property type="match status" value="2"/>
</dbReference>
<feature type="coiled-coil region" evidence="5">
    <location>
        <begin position="1391"/>
        <end position="1425"/>
    </location>
</feature>
<evidence type="ECO:0000256" key="3">
    <source>
        <dbReference type="ARBA" id="ARBA00022737"/>
    </source>
</evidence>
<dbReference type="Proteomes" id="UP000319801">
    <property type="component" value="Unassembled WGS sequence"/>
</dbReference>
<evidence type="ECO:0000256" key="1">
    <source>
        <dbReference type="ARBA" id="ARBA00004308"/>
    </source>
</evidence>
<sequence length="1673" mass="187192">MVKGSQSWITESQSWLTAPYTYTTAKCLDSHANALQMVLDDSAQIRRTLQGFESVLQEMASVCDVSRLQQELHEADQRVTDLQSSILEPLKTLVHAAAEVDSMETELRIMEKDVIELKLALTSKQGISQDKFMAAENRIKLMKRTVDELKSCKAGLCLPEGAENTLAVFRSADLLMKKLLELEQLALEHTVVVSEPCETSSTLRVPPTIAEEEPQDNVLEQGQVEIVHLTEDILTRSGAVLMTVQEITLEQKLGSSSHTQPGHNEAEQKEEEIFVDVREDTDNDSCYEDAREENEVTGGFLGPESCETVKSFNTEDIESGGKSAPADSTESHTKEPDRQAAEGEHVGSEPPTGAEAAAEPKLGRGAWEVMQIESKRLKTHTSSSTTSMFRELTHTRIETTDAQGTVTPRQVMNYSAEEEEEELRREEIPSLVSGFKDTGSVIDSDQVPHTLVHTLRPKRTADSLFADESCHLSETPPSDESLRSCHEKAAEMELWLEKAQLSLQSDGQQSVEEHLHTCQAMFMEIEQKVAGVSAPAGDDDEEQKTLSAKLQLLKNKLVCVETERPLQPRLKRSASVQEMLSTRQAKLFRQSSLQQQKISSSPVCVLSSADGAACLQELQSHVTHLRELGHTAKSAPDVQVVDEGLFEVLSGITLCLSLLSHTHVSQPGAAYTDTHTQMLQLQSLSAELSSLSAQLTSQGSEVIGSLGSVAPAAGVCVDLLQDRVSELQKVLSEKQEQMQKQLEHTLQKQSRIKHMHAALLANTSTLKTLTNDTSCCDPHAQLQAVVGLHEELQQQERELEELREETERQEEVIGLARDITTLESVLDSVYEVQCSVEQQQQCENILKGLQELLELGKQRLAHTAQLEPHTPEQLPTLLSAHTKFFLSLDSHLQTLQYLTAQMPDNIRDKWNTAAVEVENRVDELQREALRTGTALQVTVQVWTQWEKGQSWLEKLIYNLKQQLPRLHLEEQPEEALQRNLSIYEKLQAALGANEAQIGSVYDQTTRLRNLEIFGISMTGLMFSVGLSGLKLKQRLAALQRKIEQGRVSVQHLKKLWKRYRHDSTALADWMNEARERLNSWKGHMTSAGQAISNFTEFIELCKELEVKSSLKSSVISSGSEILQLNESELIDIHPQFSRSTHHSQGFEGNSTHGDISSVKDDSGAENIKGDSTNNESLESTRCQDLCYRGEDTNVQNESPVSPDKNASMKMSGNVMTDVVQVMELPPVLFSLKNHLTEVEHGWVELHADISAVQQKLQQVCEWLGGAESCLHDAEKNDPGSNTATQLTSRLNTYKELKRAQMCVQMSVDFLNRMYLKEVEPTLRYKHTAFAEQLGDLNMRWTTLQTHLYAQTQYAEQQLSICVERDGKLRLLLAWIRNHETLMRLAERPVCYSAAEEQLNECEILKEELKVKSAQLEELKKSLSLSDGADEGGISHINTITQALTALTEQNCSLKQTLQHLCEQWSGFERGRCHVAQSTQRICQSLRRCHTPHISFTALQKSISKLQSLHTESEEVDKKWAELDHTFSSLTGCIHSGTSDLLSEELQKERLRWTEVKQDVTHTSLRLHTLLQAWKQYSDLSSSCLEKLRQQKEQFCDVLKMASESDSDTETLATCMQRLQVLLQNVQSLQTDTDQTLEASKESIRQMEPPAAASVRSGVPFADTAAVCVDSSRS</sequence>
<feature type="compositionally biased region" description="Polar residues" evidence="6">
    <location>
        <begin position="252"/>
        <end position="262"/>
    </location>
</feature>
<feature type="coiled-coil region" evidence="5">
    <location>
        <begin position="782"/>
        <end position="819"/>
    </location>
</feature>
<reference evidence="7 8" key="1">
    <citation type="journal article" date="2019" name="Genome Biol. Evol.">
        <title>Whole-Genome Sequencing of the Giant Devil Catfish, Bagarius yarrelli.</title>
        <authorList>
            <person name="Jiang W."/>
            <person name="Lv Y."/>
            <person name="Cheng L."/>
            <person name="Yang K."/>
            <person name="Chao B."/>
            <person name="Wang X."/>
            <person name="Li Y."/>
            <person name="Pan X."/>
            <person name="You X."/>
            <person name="Zhang Y."/>
            <person name="Yang J."/>
            <person name="Li J."/>
            <person name="Zhang X."/>
            <person name="Liu S."/>
            <person name="Sun C."/>
            <person name="Yang J."/>
            <person name="Shi Q."/>
        </authorList>
    </citation>
    <scope>NUCLEOTIDE SEQUENCE [LARGE SCALE GENOMIC DNA]</scope>
    <source>
        <strain evidence="7">JWS20170419001</strain>
        <tissue evidence="7">Muscle</tissue>
    </source>
</reference>
<feature type="region of interest" description="Disordered" evidence="6">
    <location>
        <begin position="1636"/>
        <end position="1655"/>
    </location>
</feature>
<name>A0A556V4Z4_BAGYA</name>
<keyword evidence="2" id="KW-0597">Phosphoprotein</keyword>
<feature type="coiled-coil region" evidence="5">
    <location>
        <begin position="65"/>
        <end position="120"/>
    </location>
</feature>
<dbReference type="OrthoDB" id="8955044at2759"/>
<feature type="compositionally biased region" description="Low complexity" evidence="6">
    <location>
        <begin position="349"/>
        <end position="360"/>
    </location>
</feature>
<keyword evidence="4" id="KW-0472">Membrane</keyword>
<evidence type="ECO:0000313" key="8">
    <source>
        <dbReference type="Proteomes" id="UP000319801"/>
    </source>
</evidence>
<feature type="compositionally biased region" description="Basic and acidic residues" evidence="6">
    <location>
        <begin position="329"/>
        <end position="347"/>
    </location>
</feature>
<evidence type="ECO:0000256" key="4">
    <source>
        <dbReference type="ARBA" id="ARBA00023136"/>
    </source>
</evidence>
<dbReference type="PANTHER" id="PTHR14514:SF4">
    <property type="entry name" value="NESPRIN-2"/>
    <property type="match status" value="1"/>
</dbReference>
<dbReference type="EMBL" id="VCAZ01000122">
    <property type="protein sequence ID" value="TSV02079.1"/>
    <property type="molecule type" value="Genomic_DNA"/>
</dbReference>
<evidence type="ECO:0000256" key="6">
    <source>
        <dbReference type="SAM" id="MobiDB-lite"/>
    </source>
</evidence>
<comment type="subcellular location">
    <subcellularLocation>
        <location evidence="1">Endomembrane system</location>
    </subcellularLocation>
</comment>
<keyword evidence="3" id="KW-0677">Repeat</keyword>
<evidence type="ECO:0000313" key="7">
    <source>
        <dbReference type="EMBL" id="TSV02079.1"/>
    </source>
</evidence>
<feature type="coiled-coil region" evidence="5">
    <location>
        <begin position="717"/>
        <end position="744"/>
    </location>
</feature>
<feature type="compositionally biased region" description="Acidic residues" evidence="6">
    <location>
        <begin position="281"/>
        <end position="292"/>
    </location>
</feature>
<keyword evidence="8" id="KW-1185">Reference proteome</keyword>